<dbReference type="Gene3D" id="3.30.1150.10">
    <property type="match status" value="1"/>
</dbReference>
<gene>
    <name evidence="2" type="ordered locus">Tbd_0848</name>
</gene>
<feature type="region of interest" description="Disordered" evidence="1">
    <location>
        <begin position="137"/>
        <end position="181"/>
    </location>
</feature>
<dbReference type="KEGG" id="tbd:Tbd_0848"/>
<feature type="compositionally biased region" description="Basic and acidic residues" evidence="1">
    <location>
        <begin position="28"/>
        <end position="50"/>
    </location>
</feature>
<dbReference type="HOGENOM" id="CLU_764910_0_0_4"/>
<name>Q3SKI0_THIDA</name>
<evidence type="ECO:0000313" key="2">
    <source>
        <dbReference type="EMBL" id="AAZ96801.1"/>
    </source>
</evidence>
<evidence type="ECO:0008006" key="4">
    <source>
        <dbReference type="Google" id="ProtNLM"/>
    </source>
</evidence>
<organism evidence="2 3">
    <name type="scientific">Thiobacillus denitrificans (strain ATCC 25259 / T1)</name>
    <dbReference type="NCBI Taxonomy" id="292415"/>
    <lineage>
        <taxon>Bacteria</taxon>
        <taxon>Pseudomonadati</taxon>
        <taxon>Pseudomonadota</taxon>
        <taxon>Betaproteobacteria</taxon>
        <taxon>Nitrosomonadales</taxon>
        <taxon>Thiobacillaceae</taxon>
        <taxon>Thiobacillus</taxon>
    </lineage>
</organism>
<reference evidence="2 3" key="1">
    <citation type="journal article" date="2006" name="J. Bacteriol.">
        <title>The genome sequence of the obligately chemolithoautotrophic, facultatively anaerobic bacterium Thiobacillus denitrificans.</title>
        <authorList>
            <person name="Beller H.R."/>
            <person name="Chain P.S."/>
            <person name="Letain T.E."/>
            <person name="Chakicherla A."/>
            <person name="Larimer F.W."/>
            <person name="Richardson P.M."/>
            <person name="Coleman M.A."/>
            <person name="Wood A.P."/>
            <person name="Kelly D.P."/>
        </authorList>
    </citation>
    <scope>NUCLEOTIDE SEQUENCE [LARGE SCALE GENOMIC DNA]</scope>
    <source>
        <strain evidence="2 3">ATCC 25259</strain>
    </source>
</reference>
<accession>Q3SKI0</accession>
<evidence type="ECO:0000256" key="1">
    <source>
        <dbReference type="SAM" id="MobiDB-lite"/>
    </source>
</evidence>
<feature type="region of interest" description="Disordered" evidence="1">
    <location>
        <begin position="25"/>
        <end position="65"/>
    </location>
</feature>
<protein>
    <recommendedName>
        <fullName evidence="4">TonB C-terminal domain-containing protein</fullName>
    </recommendedName>
</protein>
<dbReference type="eggNOG" id="ENOG502ZZ29">
    <property type="taxonomic scope" value="Bacteria"/>
</dbReference>
<dbReference type="AlphaFoldDB" id="Q3SKI0"/>
<sequence>MLNPAISCRQNGLFGPGLLDLSEVTATGRERPVTDDSRPAKIKRGGEGSKKSPLAPASPSATIQAPGFRAPVPGTPGWTSPPLMPPVSYRLLLALALSLGAHTSLLVLGKVQAVPPPPAATEEPLRVDLTLVPAQPVKPARPAPATPRLETKPTKPVHAPEMPSPPADEKTPAELAAPPAPTAEEWALASTYTPKNSKRYRYAWGQQVRSMMGTAIEGERQGMVRLRIEIAPDGKLVKADVLWSTSEIAETLALQAIRSMPSLPRTPTGKPLVFEKTISLMPFETGWPPIYKYDCLPDPPSFSNRFAWDGSSPQPASRAPRENTAASREAAPTECPDAGPDSIEAEEKDMERQFKEWGSLGE</sequence>
<evidence type="ECO:0000313" key="3">
    <source>
        <dbReference type="Proteomes" id="UP000008291"/>
    </source>
</evidence>
<keyword evidence="3" id="KW-1185">Reference proteome</keyword>
<dbReference type="SUPFAM" id="SSF74653">
    <property type="entry name" value="TolA/TonB C-terminal domain"/>
    <property type="match status" value="1"/>
</dbReference>
<dbReference type="Proteomes" id="UP000008291">
    <property type="component" value="Chromosome"/>
</dbReference>
<feature type="region of interest" description="Disordered" evidence="1">
    <location>
        <begin position="306"/>
        <end position="362"/>
    </location>
</feature>
<feature type="compositionally biased region" description="Low complexity" evidence="1">
    <location>
        <begin position="52"/>
        <end position="61"/>
    </location>
</feature>
<dbReference type="EMBL" id="CP000116">
    <property type="protein sequence ID" value="AAZ96801.1"/>
    <property type="molecule type" value="Genomic_DNA"/>
</dbReference>
<proteinExistence type="predicted"/>